<comment type="caution">
    <text evidence="2">The sequence shown here is derived from an EMBL/GenBank/DDBJ whole genome shotgun (WGS) entry which is preliminary data.</text>
</comment>
<dbReference type="EMBL" id="JACHJL010000027">
    <property type="protein sequence ID" value="MBB5939744.1"/>
    <property type="molecule type" value="Genomic_DNA"/>
</dbReference>
<feature type="compositionally biased region" description="Low complexity" evidence="1">
    <location>
        <begin position="108"/>
        <end position="120"/>
    </location>
</feature>
<name>A0A7W9QGT8_9ACTN</name>
<dbReference type="AlphaFoldDB" id="A0A7W9QGT8"/>
<accession>A0A7W9QGT8</accession>
<sequence>MNLAAAAIAPLTSTTDAAFTDAAFTDAAGTHGAVTNAADVSLPLLRSILRHRLTPQAARWLADALAEVADDPRAMLRRRFAEVGRRCGRTLLTDVAPAQAAGPDTRRAASAPDVASPPDTAPAAVLAAVPDDMPAAVPGAVPAVCLVWTVDDAVRTLLLAAAPAPATAWAHWVAELYAGGDAAERRGVLRALGSLGPPAPAHPEHPNAPNNPNNPNDPNVLNDLNEQGLALVTDALRTHDPRLVAAALGPYAARHLPTPRWRHGVLTCLHSGIPLRAVADLTRRADAELSRMAAAYVRERRSAGRTVRADALWLADPTPVTCHPPPLVPEC</sequence>
<dbReference type="RefSeq" id="WP_184579317.1">
    <property type="nucleotide sequence ID" value="NZ_JACHJL010000027.1"/>
</dbReference>
<protein>
    <recommendedName>
        <fullName evidence="4">Sugar phosphate isomerase</fullName>
    </recommendedName>
</protein>
<organism evidence="2 3">
    <name type="scientific">Streptomyces zagrosensis</name>
    <dbReference type="NCBI Taxonomy" id="1042984"/>
    <lineage>
        <taxon>Bacteria</taxon>
        <taxon>Bacillati</taxon>
        <taxon>Actinomycetota</taxon>
        <taxon>Actinomycetes</taxon>
        <taxon>Kitasatosporales</taxon>
        <taxon>Streptomycetaceae</taxon>
        <taxon>Streptomyces</taxon>
    </lineage>
</organism>
<evidence type="ECO:0008006" key="4">
    <source>
        <dbReference type="Google" id="ProtNLM"/>
    </source>
</evidence>
<gene>
    <name evidence="2" type="ORF">FHS42_006840</name>
</gene>
<keyword evidence="3" id="KW-1185">Reference proteome</keyword>
<dbReference type="Proteomes" id="UP000588098">
    <property type="component" value="Unassembled WGS sequence"/>
</dbReference>
<proteinExistence type="predicted"/>
<evidence type="ECO:0000256" key="1">
    <source>
        <dbReference type="SAM" id="MobiDB-lite"/>
    </source>
</evidence>
<feature type="region of interest" description="Disordered" evidence="1">
    <location>
        <begin position="192"/>
        <end position="222"/>
    </location>
</feature>
<evidence type="ECO:0000313" key="2">
    <source>
        <dbReference type="EMBL" id="MBB5939744.1"/>
    </source>
</evidence>
<feature type="compositionally biased region" description="Low complexity" evidence="1">
    <location>
        <begin position="207"/>
        <end position="222"/>
    </location>
</feature>
<dbReference type="NCBIfam" id="NF035938">
    <property type="entry name" value="EboA_domain"/>
    <property type="match status" value="1"/>
</dbReference>
<feature type="region of interest" description="Disordered" evidence="1">
    <location>
        <begin position="95"/>
        <end position="120"/>
    </location>
</feature>
<dbReference type="InterPro" id="IPR047715">
    <property type="entry name" value="EboA_dom"/>
</dbReference>
<evidence type="ECO:0000313" key="3">
    <source>
        <dbReference type="Proteomes" id="UP000588098"/>
    </source>
</evidence>
<reference evidence="2 3" key="1">
    <citation type="submission" date="2020-08" db="EMBL/GenBank/DDBJ databases">
        <title>Genomic Encyclopedia of Type Strains, Phase III (KMG-III): the genomes of soil and plant-associated and newly described type strains.</title>
        <authorList>
            <person name="Whitman W."/>
        </authorList>
    </citation>
    <scope>NUCLEOTIDE SEQUENCE [LARGE SCALE GENOMIC DNA]</scope>
    <source>
        <strain evidence="2 3">CECT 8305</strain>
    </source>
</reference>